<dbReference type="EMBL" id="CAID01000013">
    <property type="protein sequence ID" value="CEG00198.1"/>
    <property type="molecule type" value="Genomic_DNA"/>
</dbReference>
<comment type="caution">
    <text evidence="3">The sequence shown here is derived from an EMBL/GenBank/DDBJ whole genome shotgun (WGS) entry which is preliminary data.</text>
</comment>
<evidence type="ECO:0000259" key="2">
    <source>
        <dbReference type="Pfam" id="PF01833"/>
    </source>
</evidence>
<keyword evidence="4" id="KW-1185">Reference proteome</keyword>
<dbReference type="CDD" id="cd00102">
    <property type="entry name" value="IPT"/>
    <property type="match status" value="1"/>
</dbReference>
<dbReference type="InterPro" id="IPR013783">
    <property type="entry name" value="Ig-like_fold"/>
</dbReference>
<dbReference type="SUPFAM" id="SSF81296">
    <property type="entry name" value="E set domains"/>
    <property type="match status" value="3"/>
</dbReference>
<accession>A0A096P8A8</accession>
<proteinExistence type="predicted"/>
<evidence type="ECO:0000313" key="4">
    <source>
        <dbReference type="Proteomes" id="UP000009170"/>
    </source>
</evidence>
<feature type="domain" description="IPT/TIG" evidence="2">
    <location>
        <begin position="275"/>
        <end position="349"/>
    </location>
</feature>
<evidence type="ECO:0000256" key="1">
    <source>
        <dbReference type="SAM" id="MobiDB-lite"/>
    </source>
</evidence>
<dbReference type="KEGG" id="ota:OT_ostta13g02590"/>
<protein>
    <submittedName>
        <fullName evidence="3">Immunoglobulin-like fold</fullName>
    </submittedName>
</protein>
<dbReference type="InterPro" id="IPR002909">
    <property type="entry name" value="IPT_dom"/>
</dbReference>
<reference evidence="4" key="1">
    <citation type="journal article" date="2006" name="Proc. Natl. Acad. Sci. U.S.A.">
        <title>Genome analysis of the smallest free-living eukaryote Ostreococcus tauri unveils many unique features.</title>
        <authorList>
            <person name="Derelle E."/>
            <person name="Ferraz C."/>
            <person name="Rombauts S."/>
            <person name="Rouze P."/>
            <person name="Worden A.Z."/>
            <person name="Robbens S."/>
            <person name="Partensky F."/>
            <person name="Degroeve S."/>
            <person name="Echeynie S."/>
            <person name="Cooke R."/>
            <person name="Saeys Y."/>
            <person name="Wuyts J."/>
            <person name="Jabbari K."/>
            <person name="Bowler C."/>
            <person name="Panaud O."/>
            <person name="Piegu B."/>
            <person name="Ball S.G."/>
            <person name="Ral J.-P."/>
            <person name="Bouget F.-Y."/>
            <person name="Piganeau G."/>
            <person name="De Baets B."/>
            <person name="Picard A."/>
            <person name="Delseny M."/>
            <person name="Demaille J."/>
            <person name="Van de Peer Y."/>
            <person name="Moreau H."/>
        </authorList>
    </citation>
    <scope>NUCLEOTIDE SEQUENCE [LARGE SCALE GENOMIC DNA]</scope>
    <source>
        <strain evidence="4">OTTH 0595 / CCAP 157/2 / RCC745</strain>
    </source>
</reference>
<dbReference type="Pfam" id="PF01833">
    <property type="entry name" value="TIG"/>
    <property type="match status" value="2"/>
</dbReference>
<dbReference type="InterPro" id="IPR014756">
    <property type="entry name" value="Ig_E-set"/>
</dbReference>
<reference evidence="3 4" key="2">
    <citation type="journal article" date="2014" name="BMC Genomics">
        <title>An improved genome of the model marine alga Ostreococcus tauri unfolds by assessing Illumina de novo assemblies.</title>
        <authorList>
            <person name="Blanc-Mathieu R."/>
            <person name="Verhelst B."/>
            <person name="Derelle E."/>
            <person name="Rombauts S."/>
            <person name="Bouget F.Y."/>
            <person name="Carre I."/>
            <person name="Chateau A."/>
            <person name="Eyre-Walker A."/>
            <person name="Grimsley N."/>
            <person name="Moreau H."/>
            <person name="Piegu B."/>
            <person name="Rivals E."/>
            <person name="Schackwitz W."/>
            <person name="Van de Peer Y."/>
            <person name="Piganeau G."/>
        </authorList>
    </citation>
    <scope>NUCLEOTIDE SEQUENCE [LARGE SCALE GENOMIC DNA]</scope>
    <source>
        <strain evidence="4">OTTH 0595 / CCAP 157/2 / RCC745</strain>
    </source>
</reference>
<feature type="domain" description="IPT/TIG" evidence="2">
    <location>
        <begin position="67"/>
        <end position="138"/>
    </location>
</feature>
<dbReference type="InParanoid" id="A0A096P8A8"/>
<dbReference type="OrthoDB" id="500243at2759"/>
<sequence length="871" mass="91021">MSRRERARGRARGDGAAMGRGNERMQPRRGTAPSTATGRRLCALAALAVGPTWARARALPYGVSVAVDAASPEIGPATGGTLVTLSGDGYGSGTSVACAFDDARVTPTTQSVSGMTCLTPRYGNDDGGFASIGVTLRRSGRDATTSPLELERAWTFNFAKQMTVNGAYPTDAPVHGGEVMYLTGSHMHETRTVRWTKPTTHVAVDIVSSALIRCESPEVTSGEISSYVIPTFTRTQSDYDANVQASTSANQTSSIPPRSRGAVGFVLETDSFSLTNVTRETNTTGGTPVIVTGSGFATVGADDDGSFLSCYFGTIGPIDARVVARNTARCLSPAHVDDSSVTFRLGIGNGRYTIETEMTINITTVVADDAVDDDVTLRLKNPTLDVVTGATPVDVVVGGSFFVEGSGMDFTEEDGCSCAYPDGTSSKFHFISSALARCTDMATWTTVEQVKISCFTDIDSVNRSVYVAPVAVPAVTTLYALAITYQGGVGLLIEGESFPDEGASRAYSGCHFGSIGPVHARYMSGTTAECVSPALRPDQSALSIGFGATESQDLVQYGLSIPVTSDATSPYISPPLSLTPATTYVSALSARIAVSDYQVLGSLSVGTLICTFGRNRTTTGTANAPSLNCPLPLLAPGFVVVRISRNFAAASLDPSPSILVKEDHAVYTVHPRQTWGPVDLISITGSDFLSTHPEGTFDAARSLCVFANKGLSGGVIVSSALITCESPISETSTSSERWVKPCFEECDSSTGLAVGATYGVDSDRVMLTSMVPSHLVSSDAHSGWTTGGTPVRATLSVGVPSEMIDCRFGTISVRARPVGVAVDVNVAAASNELIEIDCVSPAHDRANVTVHAVLAGSRAPLVYGGANFLYK</sequence>
<gene>
    <name evidence="3" type="ORF">OT_ostta13g02590</name>
</gene>
<feature type="region of interest" description="Disordered" evidence="1">
    <location>
        <begin position="1"/>
        <end position="36"/>
    </location>
</feature>
<dbReference type="RefSeq" id="XP_003082742.2">
    <property type="nucleotide sequence ID" value="XM_003082694.2"/>
</dbReference>
<organism evidence="3 4">
    <name type="scientific">Ostreococcus tauri</name>
    <name type="common">Marine green alga</name>
    <dbReference type="NCBI Taxonomy" id="70448"/>
    <lineage>
        <taxon>Eukaryota</taxon>
        <taxon>Viridiplantae</taxon>
        <taxon>Chlorophyta</taxon>
        <taxon>Mamiellophyceae</taxon>
        <taxon>Mamiellales</taxon>
        <taxon>Bathycoccaceae</taxon>
        <taxon>Ostreococcus</taxon>
    </lineage>
</organism>
<name>A0A096P8A8_OSTTA</name>
<dbReference type="Proteomes" id="UP000009170">
    <property type="component" value="Unassembled WGS sequence"/>
</dbReference>
<evidence type="ECO:0000313" key="3">
    <source>
        <dbReference type="EMBL" id="CEG00198.1"/>
    </source>
</evidence>
<feature type="compositionally biased region" description="Basic residues" evidence="1">
    <location>
        <begin position="1"/>
        <end position="10"/>
    </location>
</feature>
<dbReference type="GeneID" id="9837543"/>
<dbReference type="Gene3D" id="2.60.40.10">
    <property type="entry name" value="Immunoglobulins"/>
    <property type="match status" value="3"/>
</dbReference>
<dbReference type="AlphaFoldDB" id="A0A096P8A8"/>